<evidence type="ECO:0000313" key="2">
    <source>
        <dbReference type="EMBL" id="RID84581.1"/>
    </source>
</evidence>
<evidence type="ECO:0000259" key="1">
    <source>
        <dbReference type="PROSITE" id="PS51186"/>
    </source>
</evidence>
<dbReference type="OrthoDB" id="9782266at2"/>
<comment type="caution">
    <text evidence="2">The sequence shown here is derived from an EMBL/GenBank/DDBJ whole genome shotgun (WGS) entry which is preliminary data.</text>
</comment>
<proteinExistence type="predicted"/>
<dbReference type="AlphaFoldDB" id="A0A398B4T2"/>
<dbReference type="InterPro" id="IPR016181">
    <property type="entry name" value="Acyl_CoA_acyltransferase"/>
</dbReference>
<reference evidence="2 3" key="1">
    <citation type="submission" date="2018-08" db="EMBL/GenBank/DDBJ databases">
        <title>Bacillus jemisoniae sp. nov., Bacillus chryseoplanitiae sp. nov., Bacillus resnikiae sp. nov., and Bacillus frankliniae sp. nov., isolated from Viking spacecraft and associated surfaces.</title>
        <authorList>
            <person name="Seuylemezian A."/>
            <person name="Vaishampayan P."/>
        </authorList>
    </citation>
    <scope>NUCLEOTIDE SEQUENCE [LARGE SCALE GENOMIC DNA]</scope>
    <source>
        <strain evidence="2 3">JJ-247</strain>
    </source>
</reference>
<dbReference type="Proteomes" id="UP000265816">
    <property type="component" value="Unassembled WGS sequence"/>
</dbReference>
<dbReference type="Gene3D" id="3.40.630.30">
    <property type="match status" value="1"/>
</dbReference>
<sequence length="155" mass="18373">MEFILSSIDMIEQEMEIMNSHPEYNVLADGKKVLDEEDLLKEHEEKPELKKERYLLRSDNHYVGIIEFIMDNPTDRKPWLGLLIIHNNWTKKSYAAKALAKYEEIMKSRNINEVRLGCFTANITGMNFWGKQGFRKVKEITFHEKPLWIMEKALI</sequence>
<dbReference type="SUPFAM" id="SSF55729">
    <property type="entry name" value="Acyl-CoA N-acyltransferases (Nat)"/>
    <property type="match status" value="1"/>
</dbReference>
<accession>A0A398B4T2</accession>
<keyword evidence="2" id="KW-0808">Transferase</keyword>
<dbReference type="EMBL" id="QWVT01000019">
    <property type="protein sequence ID" value="RID84581.1"/>
    <property type="molecule type" value="Genomic_DNA"/>
</dbReference>
<gene>
    <name evidence="2" type="ORF">D1970_11845</name>
</gene>
<keyword evidence="3" id="KW-1185">Reference proteome</keyword>
<dbReference type="PROSITE" id="PS51186">
    <property type="entry name" value="GNAT"/>
    <property type="match status" value="1"/>
</dbReference>
<dbReference type="Pfam" id="PF00583">
    <property type="entry name" value="Acetyltransf_1"/>
    <property type="match status" value="1"/>
</dbReference>
<dbReference type="GO" id="GO:0016747">
    <property type="term" value="F:acyltransferase activity, transferring groups other than amino-acyl groups"/>
    <property type="evidence" value="ECO:0007669"/>
    <property type="project" value="InterPro"/>
</dbReference>
<dbReference type="RefSeq" id="WP_119113084.1">
    <property type="nucleotide sequence ID" value="NZ_CBCSEO010000001.1"/>
</dbReference>
<evidence type="ECO:0000313" key="3">
    <source>
        <dbReference type="Proteomes" id="UP000265816"/>
    </source>
</evidence>
<organism evidence="2 3">
    <name type="scientific">Mesobacillus zeae</name>
    <dbReference type="NCBI Taxonomy" id="1917180"/>
    <lineage>
        <taxon>Bacteria</taxon>
        <taxon>Bacillati</taxon>
        <taxon>Bacillota</taxon>
        <taxon>Bacilli</taxon>
        <taxon>Bacillales</taxon>
        <taxon>Bacillaceae</taxon>
        <taxon>Mesobacillus</taxon>
    </lineage>
</organism>
<name>A0A398B4T2_9BACI</name>
<protein>
    <submittedName>
        <fullName evidence="2">GNAT family N-acetyltransferase</fullName>
    </submittedName>
</protein>
<feature type="domain" description="N-acetyltransferase" evidence="1">
    <location>
        <begin position="3"/>
        <end position="155"/>
    </location>
</feature>
<dbReference type="InterPro" id="IPR000182">
    <property type="entry name" value="GNAT_dom"/>
</dbReference>